<dbReference type="PANTHER" id="PTHR10587:SF133">
    <property type="entry name" value="CHITIN DEACETYLASE 1-RELATED"/>
    <property type="match status" value="1"/>
</dbReference>
<dbReference type="InterPro" id="IPR002509">
    <property type="entry name" value="NODB_dom"/>
</dbReference>
<dbReference type="InterPro" id="IPR011330">
    <property type="entry name" value="Glyco_hydro/deAcase_b/a-brl"/>
</dbReference>
<reference evidence="4 5" key="1">
    <citation type="submission" date="2016-10" db="EMBL/GenBank/DDBJ databases">
        <authorList>
            <person name="de Groot N.N."/>
        </authorList>
    </citation>
    <scope>NUCLEOTIDE SEQUENCE [LARGE SCALE GENOMIC DNA]</scope>
    <source>
        <strain evidence="4 5">DSM 23842</strain>
    </source>
</reference>
<dbReference type="STRING" id="283786.SAMN04487990_11722"/>
<keyword evidence="2" id="KW-0378">Hydrolase</keyword>
<evidence type="ECO:0000256" key="2">
    <source>
        <dbReference type="ARBA" id="ARBA00022801"/>
    </source>
</evidence>
<dbReference type="Gene3D" id="3.90.640.20">
    <property type="entry name" value="Heat-shock cognate protein, ATPase"/>
    <property type="match status" value="1"/>
</dbReference>
<name>A0A1H4BZK5_BIZPA</name>
<dbReference type="PROSITE" id="PS51257">
    <property type="entry name" value="PROKAR_LIPOPROTEIN"/>
    <property type="match status" value="1"/>
</dbReference>
<proteinExistence type="predicted"/>
<accession>A0A1H4BZK5</accession>
<evidence type="ECO:0000259" key="3">
    <source>
        <dbReference type="PROSITE" id="PS51677"/>
    </source>
</evidence>
<keyword evidence="1" id="KW-0479">Metal-binding</keyword>
<dbReference type="InterPro" id="IPR037126">
    <property type="entry name" value="PdaC/RsiV-like_sf"/>
</dbReference>
<dbReference type="Gene3D" id="3.20.20.370">
    <property type="entry name" value="Glycoside hydrolase/deacetylase"/>
    <property type="match status" value="1"/>
</dbReference>
<dbReference type="GO" id="GO:0046872">
    <property type="term" value="F:metal ion binding"/>
    <property type="evidence" value="ECO:0007669"/>
    <property type="project" value="UniProtKB-KW"/>
</dbReference>
<dbReference type="Pfam" id="PF01522">
    <property type="entry name" value="Polysacc_deac_1"/>
    <property type="match status" value="1"/>
</dbReference>
<dbReference type="GO" id="GO:0016810">
    <property type="term" value="F:hydrolase activity, acting on carbon-nitrogen (but not peptide) bonds"/>
    <property type="evidence" value="ECO:0007669"/>
    <property type="project" value="InterPro"/>
</dbReference>
<dbReference type="SUPFAM" id="SSF88713">
    <property type="entry name" value="Glycoside hydrolase/deacetylase"/>
    <property type="match status" value="1"/>
</dbReference>
<dbReference type="EMBL" id="FNQK01000017">
    <property type="protein sequence ID" value="SEA53514.1"/>
    <property type="molecule type" value="Genomic_DNA"/>
</dbReference>
<dbReference type="PROSITE" id="PS51677">
    <property type="entry name" value="NODB"/>
    <property type="match status" value="1"/>
</dbReference>
<dbReference type="PANTHER" id="PTHR10587">
    <property type="entry name" value="GLYCOSYL TRANSFERASE-RELATED"/>
    <property type="match status" value="1"/>
</dbReference>
<evidence type="ECO:0000256" key="1">
    <source>
        <dbReference type="ARBA" id="ARBA00022723"/>
    </source>
</evidence>
<evidence type="ECO:0000313" key="4">
    <source>
        <dbReference type="EMBL" id="SEA53514.1"/>
    </source>
</evidence>
<dbReference type="GO" id="GO:0005975">
    <property type="term" value="P:carbohydrate metabolic process"/>
    <property type="evidence" value="ECO:0007669"/>
    <property type="project" value="InterPro"/>
</dbReference>
<dbReference type="GO" id="GO:0016020">
    <property type="term" value="C:membrane"/>
    <property type="evidence" value="ECO:0007669"/>
    <property type="project" value="TreeGrafter"/>
</dbReference>
<keyword evidence="5" id="KW-1185">Reference proteome</keyword>
<organism evidence="4 5">
    <name type="scientific">Bizionia paragorgiae</name>
    <dbReference type="NCBI Taxonomy" id="283786"/>
    <lineage>
        <taxon>Bacteria</taxon>
        <taxon>Pseudomonadati</taxon>
        <taxon>Bacteroidota</taxon>
        <taxon>Flavobacteriia</taxon>
        <taxon>Flavobacteriales</taxon>
        <taxon>Flavobacteriaceae</taxon>
        <taxon>Bizionia</taxon>
    </lineage>
</organism>
<dbReference type="RefSeq" id="WP_092135639.1">
    <property type="nucleotide sequence ID" value="NZ_FNQK01000017.1"/>
</dbReference>
<dbReference type="Proteomes" id="UP000198846">
    <property type="component" value="Unassembled WGS sequence"/>
</dbReference>
<dbReference type="AlphaFoldDB" id="A0A1H4BZK5"/>
<gene>
    <name evidence="4" type="ORF">SAMN04487990_11722</name>
</gene>
<dbReference type="OrthoDB" id="9812065at2"/>
<evidence type="ECO:0000313" key="5">
    <source>
        <dbReference type="Proteomes" id="UP000198846"/>
    </source>
</evidence>
<protein>
    <submittedName>
        <fullName evidence="4">Peptidoglycan/xylan/chitin deacetylase, PgdA/CDA1 family</fullName>
    </submittedName>
</protein>
<sequence>MKLKHIKTLIPIVYLTVLSFGCKEQNKQEHQEQSTPITIETRTDDLTDAIQINTIQIGSETSNDENRFHTSYPSTAYTFINTHQEEFAQAYLKEFQSNIKDGNTQAVAKLDFGQHFEIIESTPSLLGFLIERYTSYGNNYNTQYFTHLYDIEENKRLLFSNLFYPQENFDKLAAIVKSKTTAILKDKIHAMPGLSDGDRETMLNSTMEMIDQGTTPTDKNFHAFSWDSLGYLTIYFDKYQVASGNYGNIEIKLAPETYNNLVAKKYLHVFHIQEKDTSTPDIENTTTTKKVYDIDCSKVPCVAITFDDGPAKYTSQLLDILSEHDVKATFFVLGKSAKIQKHTLLRAFKEGHQIGNHSWDHKDLKKLSETEIRSQIQKTNTVISQITGEAPLVMRPPYGSFNELVKTQADMPIILWNLDPLDWKDRNAETVAQRISEAKTNGIVLAHDIHLSTVEAIPEVISNLKAKGYHLVTIDNLFSDQPLTNGEVYNRRRD</sequence>
<feature type="domain" description="NodB homology" evidence="3">
    <location>
        <begin position="300"/>
        <end position="472"/>
    </location>
</feature>
<dbReference type="InterPro" id="IPR050248">
    <property type="entry name" value="Polysacc_deacetylase_ArnD"/>
</dbReference>